<evidence type="ECO:0000256" key="3">
    <source>
        <dbReference type="ARBA" id="ARBA00022741"/>
    </source>
</evidence>
<gene>
    <name evidence="9" type="ordered locus">WS0337</name>
</gene>
<dbReference type="InterPro" id="IPR013461">
    <property type="entry name" value="ClpA"/>
</dbReference>
<dbReference type="AlphaFoldDB" id="Q7MAC5"/>
<dbReference type="SUPFAM" id="SSF81923">
    <property type="entry name" value="Double Clp-N motif"/>
    <property type="match status" value="1"/>
</dbReference>
<dbReference type="GO" id="GO:0034605">
    <property type="term" value="P:cellular response to heat"/>
    <property type="evidence" value="ECO:0007669"/>
    <property type="project" value="TreeGrafter"/>
</dbReference>
<dbReference type="PANTHER" id="PTHR11638">
    <property type="entry name" value="ATP-DEPENDENT CLP PROTEASE"/>
    <property type="match status" value="1"/>
</dbReference>
<sequence>MISGELNVVFSEALALAKEKRHEYLTVEHIFLALLGHKEAIALLRECGGNVSFMKQKVTRYLSENLKSSEEEVTHDPFETLALSRVIESMLRHTRGAEKKEAGVGDLLAAIFEEEHSYSTYVLKSQGISRLDILEAITEQIHKEGSSAKEEEKREESFLEKYTKPLAQEAKRGKIDPVIGREIEIERSLEVLCRRKKNNPLLVGEPGVGKTAIAEGLALRIAQGKAPEILQKAEIFALDMGALLAGTKYRGDFEKRLKGVIEELEGKPEAILFIDEIHTIVGAGATSGGSMDASNLLKPALGSGRLRCIGATTYGEFRNFFDKDKALSRRFAKIDVKEPTIEDTIKILEGLKPQYEKHHEVLYLPEALEGAAKLSSRYIQDRFLPDKAIDVMDEAGASFRMAGKKGGKVGLKEIERIVSKMAQIPDITVSVDDREHLKGLEKRLQGRIFGQDSAISQIVSAIKRSRAGLNAPHRPVGSFIFAGPTGVGKTELAKELARAMGVHFERMDMSEYMEKHTVSRLIGAPAGYVGFEQGGLLTETIRKHPHALLLLDEIEKAHPDLLNILLQVMDSATLTDNNGQKADFRNVILIMTSNVGSKEPSVMGFKKEQSLKREGAIKEHFSPEFRNRLDAIIHFEPLSLEHLERIAQKQVDDLNLQLVEKGIVVKLDKKAKRYLAEKGYDEELGARPLGLLVQKEIKTPLTDEILFGSLKKGGEVKVSANERGISFRFPLSRSSASR</sequence>
<dbReference type="Pfam" id="PF07724">
    <property type="entry name" value="AAA_2"/>
    <property type="match status" value="1"/>
</dbReference>
<dbReference type="InterPro" id="IPR028299">
    <property type="entry name" value="ClpA/B_CS2"/>
</dbReference>
<dbReference type="InterPro" id="IPR019489">
    <property type="entry name" value="Clp_ATPase_C"/>
</dbReference>
<protein>
    <recommendedName>
        <fullName evidence="1">Chaperone protein ClpB</fullName>
    </recommendedName>
</protein>
<dbReference type="Gene3D" id="1.10.1780.10">
    <property type="entry name" value="Clp, N-terminal domain"/>
    <property type="match status" value="1"/>
</dbReference>
<dbReference type="SMART" id="SM01086">
    <property type="entry name" value="ClpB_D2-small"/>
    <property type="match status" value="1"/>
</dbReference>
<dbReference type="Pfam" id="PF10431">
    <property type="entry name" value="ClpB_D2-small"/>
    <property type="match status" value="1"/>
</dbReference>
<dbReference type="PROSITE" id="PS00871">
    <property type="entry name" value="CLPAB_2"/>
    <property type="match status" value="1"/>
</dbReference>
<dbReference type="HOGENOM" id="CLU_005070_4_2_7"/>
<reference evidence="9 10" key="1">
    <citation type="journal article" date="2003" name="Proc. Natl. Acad. Sci. U.S.A.">
        <title>Complete genome sequence and analysis of Wolinella succinogenes.</title>
        <authorList>
            <person name="Baar C."/>
            <person name="Eppinger M."/>
            <person name="Raddatz G."/>
            <person name="Simon JM."/>
            <person name="Lanz C."/>
            <person name="Klimmek O."/>
            <person name="Nandakumar R."/>
            <person name="Gross R."/>
            <person name="Rosinus A."/>
            <person name="Keller H."/>
            <person name="Jagtap P."/>
            <person name="Linke B."/>
            <person name="Meyer F."/>
            <person name="Lederer H."/>
            <person name="Schuster S.C."/>
        </authorList>
    </citation>
    <scope>NUCLEOTIDE SEQUENCE [LARGE SCALE GENOMIC DNA]</scope>
    <source>
        <strain evidence="10">ATCC 29543 / DSM 1740 / CCUG 13145 / JCM 31913 / LMG 7466 / NCTC 11488 / FDC 602W</strain>
    </source>
</reference>
<dbReference type="InterPro" id="IPR003593">
    <property type="entry name" value="AAA+_ATPase"/>
</dbReference>
<dbReference type="InterPro" id="IPR036628">
    <property type="entry name" value="Clp_N_dom_sf"/>
</dbReference>
<dbReference type="InterPro" id="IPR027417">
    <property type="entry name" value="P-loop_NTPase"/>
</dbReference>
<dbReference type="Gene3D" id="1.10.8.60">
    <property type="match status" value="2"/>
</dbReference>
<evidence type="ECO:0000313" key="10">
    <source>
        <dbReference type="Proteomes" id="UP000000422"/>
    </source>
</evidence>
<dbReference type="InterPro" id="IPR003959">
    <property type="entry name" value="ATPase_AAA_core"/>
</dbReference>
<dbReference type="Proteomes" id="UP000000422">
    <property type="component" value="Chromosome"/>
</dbReference>
<dbReference type="InterPro" id="IPR001270">
    <property type="entry name" value="ClpA/B"/>
</dbReference>
<dbReference type="Pfam" id="PF02861">
    <property type="entry name" value="Clp_N"/>
    <property type="match status" value="1"/>
</dbReference>
<dbReference type="PROSITE" id="PS51903">
    <property type="entry name" value="CLP_R"/>
    <property type="match status" value="1"/>
</dbReference>
<name>Q7MAC5_WOLSU</name>
<dbReference type="RefSeq" id="WP_011138287.1">
    <property type="nucleotide sequence ID" value="NC_005090.1"/>
</dbReference>
<dbReference type="CDD" id="cd00009">
    <property type="entry name" value="AAA"/>
    <property type="match status" value="1"/>
</dbReference>
<dbReference type="eggNOG" id="COG0542">
    <property type="taxonomic scope" value="Bacteria"/>
</dbReference>
<dbReference type="GO" id="GO:0016887">
    <property type="term" value="F:ATP hydrolysis activity"/>
    <property type="evidence" value="ECO:0007669"/>
    <property type="project" value="InterPro"/>
</dbReference>
<dbReference type="PANTHER" id="PTHR11638:SF111">
    <property type="entry name" value="ATP-DEPENDENT CLP PROTEASE ATP-BINDING SUBUNIT CLPA"/>
    <property type="match status" value="1"/>
</dbReference>
<keyword evidence="10" id="KW-1185">Reference proteome</keyword>
<dbReference type="InterPro" id="IPR018368">
    <property type="entry name" value="ClpA/B_CS1"/>
</dbReference>
<dbReference type="STRING" id="273121.WS0337"/>
<dbReference type="SUPFAM" id="SSF52540">
    <property type="entry name" value="P-loop containing nucleoside triphosphate hydrolases"/>
    <property type="match status" value="2"/>
</dbReference>
<comment type="similarity">
    <text evidence="7">Belongs to the ClpA/ClpB family.</text>
</comment>
<evidence type="ECO:0000256" key="1">
    <source>
        <dbReference type="ARBA" id="ARBA00017574"/>
    </source>
</evidence>
<dbReference type="SMART" id="SM00382">
    <property type="entry name" value="AAA"/>
    <property type="match status" value="2"/>
</dbReference>
<dbReference type="GO" id="GO:0005524">
    <property type="term" value="F:ATP binding"/>
    <property type="evidence" value="ECO:0007669"/>
    <property type="project" value="UniProtKB-KW"/>
</dbReference>
<dbReference type="PRINTS" id="PR00300">
    <property type="entry name" value="CLPPROTEASEA"/>
</dbReference>
<evidence type="ECO:0000256" key="6">
    <source>
        <dbReference type="PROSITE-ProRule" id="PRU01251"/>
    </source>
</evidence>
<dbReference type="CDD" id="cd19499">
    <property type="entry name" value="RecA-like_ClpB_Hsp104-like"/>
    <property type="match status" value="1"/>
</dbReference>
<dbReference type="NCBIfam" id="TIGR02639">
    <property type="entry name" value="ClpA"/>
    <property type="match status" value="1"/>
</dbReference>
<dbReference type="Pfam" id="PF00004">
    <property type="entry name" value="AAA"/>
    <property type="match status" value="1"/>
</dbReference>
<dbReference type="EMBL" id="BX571657">
    <property type="protein sequence ID" value="CAE09487.1"/>
    <property type="molecule type" value="Genomic_DNA"/>
</dbReference>
<dbReference type="GO" id="GO:0043335">
    <property type="term" value="P:protein unfolding"/>
    <property type="evidence" value="ECO:0007669"/>
    <property type="project" value="InterPro"/>
</dbReference>
<evidence type="ECO:0000313" key="9">
    <source>
        <dbReference type="EMBL" id="CAE09487.1"/>
    </source>
</evidence>
<dbReference type="Pfam" id="PF17871">
    <property type="entry name" value="AAA_lid_9"/>
    <property type="match status" value="1"/>
</dbReference>
<evidence type="ECO:0000256" key="5">
    <source>
        <dbReference type="ARBA" id="ARBA00023186"/>
    </source>
</evidence>
<evidence type="ECO:0000256" key="4">
    <source>
        <dbReference type="ARBA" id="ARBA00022840"/>
    </source>
</evidence>
<evidence type="ECO:0000256" key="2">
    <source>
        <dbReference type="ARBA" id="ARBA00022737"/>
    </source>
</evidence>
<keyword evidence="5 7" id="KW-0143">Chaperone</keyword>
<proteinExistence type="inferred from homology"/>
<feature type="domain" description="Clp R" evidence="8">
    <location>
        <begin position="1"/>
        <end position="144"/>
    </location>
</feature>
<dbReference type="KEGG" id="wsu:WS0337"/>
<dbReference type="GO" id="GO:0005737">
    <property type="term" value="C:cytoplasm"/>
    <property type="evidence" value="ECO:0007669"/>
    <property type="project" value="TreeGrafter"/>
</dbReference>
<dbReference type="InterPro" id="IPR004176">
    <property type="entry name" value="Clp_R_N"/>
</dbReference>
<keyword evidence="4 7" id="KW-0067">ATP-binding</keyword>
<evidence type="ECO:0000259" key="8">
    <source>
        <dbReference type="PROSITE" id="PS51903"/>
    </source>
</evidence>
<dbReference type="InterPro" id="IPR050130">
    <property type="entry name" value="ClpA_ClpB"/>
</dbReference>
<keyword evidence="3 7" id="KW-0547">Nucleotide-binding</keyword>
<keyword evidence="2 6" id="KW-0677">Repeat</keyword>
<dbReference type="InterPro" id="IPR041546">
    <property type="entry name" value="ClpA/ClpB_AAA_lid"/>
</dbReference>
<dbReference type="Gene3D" id="3.40.50.300">
    <property type="entry name" value="P-loop containing nucleotide triphosphate hydrolases"/>
    <property type="match status" value="2"/>
</dbReference>
<dbReference type="FunFam" id="3.40.50.300:FF:000025">
    <property type="entry name" value="ATP-dependent Clp protease subunit"/>
    <property type="match status" value="1"/>
</dbReference>
<accession>Q7MAC5</accession>
<evidence type="ECO:0000256" key="7">
    <source>
        <dbReference type="RuleBase" id="RU004432"/>
    </source>
</evidence>
<dbReference type="PROSITE" id="PS00870">
    <property type="entry name" value="CLPAB_1"/>
    <property type="match status" value="1"/>
</dbReference>
<organism evidence="10">
    <name type="scientific">Wolinella succinogenes (strain ATCC 29543 / DSM 1740 / CCUG 13145 / JCM 31913 / LMG 7466 / NCTC 11488 / FDC 602W)</name>
    <name type="common">Vibrio succinogenes</name>
    <dbReference type="NCBI Taxonomy" id="273121"/>
    <lineage>
        <taxon>Bacteria</taxon>
        <taxon>Pseudomonadati</taxon>
        <taxon>Campylobacterota</taxon>
        <taxon>Epsilonproteobacteria</taxon>
        <taxon>Campylobacterales</taxon>
        <taxon>Helicobacteraceae</taxon>
        <taxon>Wolinella</taxon>
    </lineage>
</organism>